<keyword evidence="4" id="KW-0805">Transcription regulation</keyword>
<evidence type="ECO:0000256" key="5">
    <source>
        <dbReference type="ARBA" id="ARBA00023125"/>
    </source>
</evidence>
<dbReference type="Proteomes" id="UP001159364">
    <property type="component" value="Linkage Group LG07"/>
</dbReference>
<keyword evidence="5" id="KW-0238">DNA-binding</keyword>
<feature type="domain" description="GATA-type" evidence="8">
    <location>
        <begin position="215"/>
        <end position="243"/>
    </location>
</feature>
<dbReference type="InterPro" id="IPR000679">
    <property type="entry name" value="Znf_GATA"/>
</dbReference>
<dbReference type="InterPro" id="IPR013088">
    <property type="entry name" value="Znf_NHR/GATA"/>
</dbReference>
<dbReference type="SMART" id="SM00401">
    <property type="entry name" value="ZnF_GATA"/>
    <property type="match status" value="1"/>
</dbReference>
<evidence type="ECO:0000313" key="9">
    <source>
        <dbReference type="EMBL" id="KAJ8759696.1"/>
    </source>
</evidence>
<evidence type="ECO:0000256" key="1">
    <source>
        <dbReference type="ARBA" id="ARBA00022723"/>
    </source>
</evidence>
<protein>
    <recommendedName>
        <fullName evidence="8">GATA-type domain-containing protein</fullName>
    </recommendedName>
</protein>
<dbReference type="InterPro" id="IPR052138">
    <property type="entry name" value="GATA_ZnFinger_Domain"/>
</dbReference>
<dbReference type="GO" id="GO:0008270">
    <property type="term" value="F:zinc ion binding"/>
    <property type="evidence" value="ECO:0007669"/>
    <property type="project" value="UniProtKB-KW"/>
</dbReference>
<accession>A0AAV8SYX7</accession>
<dbReference type="EMBL" id="JAIWQS010000007">
    <property type="protein sequence ID" value="KAJ8759696.1"/>
    <property type="molecule type" value="Genomic_DNA"/>
</dbReference>
<evidence type="ECO:0000256" key="6">
    <source>
        <dbReference type="ARBA" id="ARBA00023163"/>
    </source>
</evidence>
<keyword evidence="1" id="KW-0479">Metal-binding</keyword>
<evidence type="ECO:0000256" key="7">
    <source>
        <dbReference type="PROSITE-ProRule" id="PRU00094"/>
    </source>
</evidence>
<name>A0AAV8SYX7_9ROSI</name>
<dbReference type="CDD" id="cd00202">
    <property type="entry name" value="ZnF_GATA"/>
    <property type="match status" value="1"/>
</dbReference>
<dbReference type="PROSITE" id="PS50114">
    <property type="entry name" value="GATA_ZN_FINGER_2"/>
    <property type="match status" value="1"/>
</dbReference>
<dbReference type="Gene3D" id="3.30.50.10">
    <property type="entry name" value="Erythroid Transcription Factor GATA-1, subunit A"/>
    <property type="match status" value="1"/>
</dbReference>
<proteinExistence type="predicted"/>
<keyword evidence="10" id="KW-1185">Reference proteome</keyword>
<keyword evidence="2 7" id="KW-0863">Zinc-finger</keyword>
<organism evidence="9 10">
    <name type="scientific">Erythroxylum novogranatense</name>
    <dbReference type="NCBI Taxonomy" id="1862640"/>
    <lineage>
        <taxon>Eukaryota</taxon>
        <taxon>Viridiplantae</taxon>
        <taxon>Streptophyta</taxon>
        <taxon>Embryophyta</taxon>
        <taxon>Tracheophyta</taxon>
        <taxon>Spermatophyta</taxon>
        <taxon>Magnoliopsida</taxon>
        <taxon>eudicotyledons</taxon>
        <taxon>Gunneridae</taxon>
        <taxon>Pentapetalae</taxon>
        <taxon>rosids</taxon>
        <taxon>fabids</taxon>
        <taxon>Malpighiales</taxon>
        <taxon>Erythroxylaceae</taxon>
        <taxon>Erythroxylum</taxon>
    </lineage>
</organism>
<gene>
    <name evidence="9" type="ORF">K2173_009797</name>
</gene>
<keyword evidence="6" id="KW-0804">Transcription</keyword>
<dbReference type="GO" id="GO:0043565">
    <property type="term" value="F:sequence-specific DNA binding"/>
    <property type="evidence" value="ECO:0007669"/>
    <property type="project" value="InterPro"/>
</dbReference>
<evidence type="ECO:0000256" key="2">
    <source>
        <dbReference type="ARBA" id="ARBA00022771"/>
    </source>
</evidence>
<dbReference type="SUPFAM" id="SSF57716">
    <property type="entry name" value="Glucocorticoid receptor-like (DNA-binding domain)"/>
    <property type="match status" value="1"/>
</dbReference>
<dbReference type="AlphaFoldDB" id="A0AAV8SYX7"/>
<evidence type="ECO:0000313" key="10">
    <source>
        <dbReference type="Proteomes" id="UP001159364"/>
    </source>
</evidence>
<reference evidence="9 10" key="1">
    <citation type="submission" date="2021-09" db="EMBL/GenBank/DDBJ databases">
        <title>Genomic insights and catalytic innovation underlie evolution of tropane alkaloids biosynthesis.</title>
        <authorList>
            <person name="Wang Y.-J."/>
            <person name="Tian T."/>
            <person name="Huang J.-P."/>
            <person name="Huang S.-X."/>
        </authorList>
    </citation>
    <scope>NUCLEOTIDE SEQUENCE [LARGE SCALE GENOMIC DNA]</scope>
    <source>
        <strain evidence="9">KIB-2018</strain>
        <tissue evidence="9">Leaf</tissue>
    </source>
</reference>
<comment type="caution">
    <text evidence="9">The sequence shown here is derived from an EMBL/GenBank/DDBJ whole genome shotgun (WGS) entry which is preliminary data.</text>
</comment>
<dbReference type="GO" id="GO:0006355">
    <property type="term" value="P:regulation of DNA-templated transcription"/>
    <property type="evidence" value="ECO:0007669"/>
    <property type="project" value="InterPro"/>
</dbReference>
<evidence type="ECO:0000256" key="3">
    <source>
        <dbReference type="ARBA" id="ARBA00022833"/>
    </source>
</evidence>
<evidence type="ECO:0000256" key="4">
    <source>
        <dbReference type="ARBA" id="ARBA00023015"/>
    </source>
</evidence>
<evidence type="ECO:0000259" key="8">
    <source>
        <dbReference type="PROSITE" id="PS50114"/>
    </source>
</evidence>
<dbReference type="PANTHER" id="PTHR47255">
    <property type="entry name" value="GATA TRANSCRIPTION FACTOR 22-RELATED"/>
    <property type="match status" value="1"/>
</dbReference>
<sequence length="261" mass="29197">MNSNEIDLNLKLGLANQEKKTSSNIPKLNLNLLTTQEEDDHGVARGGNAKKYDPGMFAERGKDIMNQGTSSRFNLEQGNFLRGKVDEEQEHAGSILLRMLYGSNNGSGRNPNINLYPPVVGMVENRSNFLMHENQKLRAPPMAFPSVEAPEHGRNSSHNFVLPREPTAYVVKNVGPLGLNPVLTRNEGTLCRRGGGRPLYNGSYNDLYRRCDRCNCIGMETPMWRTGPKGPKTLCNACGIRYRKGVASKRKARAVRRRSRR</sequence>
<dbReference type="PANTHER" id="PTHR47255:SF4">
    <property type="entry name" value="GATA ZINC FINGER DOMAIN-CONTAINING PROTEIN 12"/>
    <property type="match status" value="1"/>
</dbReference>
<dbReference type="Pfam" id="PF00320">
    <property type="entry name" value="GATA"/>
    <property type="match status" value="1"/>
</dbReference>
<keyword evidence="3" id="KW-0862">Zinc</keyword>